<dbReference type="EMBL" id="JAPEVI010000001">
    <property type="protein sequence ID" value="MCX2721197.1"/>
    <property type="molecule type" value="Genomic_DNA"/>
</dbReference>
<name>A0ABT3QWA0_9HYPH</name>
<evidence type="ECO:0000313" key="5">
    <source>
        <dbReference type="EMBL" id="MCX2721197.1"/>
    </source>
</evidence>
<dbReference type="InterPro" id="IPR028082">
    <property type="entry name" value="Peripla_BP_I"/>
</dbReference>
<dbReference type="PANTHER" id="PTHR30146">
    <property type="entry name" value="LACI-RELATED TRANSCRIPTIONAL REPRESSOR"/>
    <property type="match status" value="1"/>
</dbReference>
<gene>
    <name evidence="5" type="ORF">ON753_02070</name>
</gene>
<dbReference type="PRINTS" id="PR00036">
    <property type="entry name" value="HTHLACI"/>
</dbReference>
<evidence type="ECO:0000313" key="6">
    <source>
        <dbReference type="Proteomes" id="UP001300261"/>
    </source>
</evidence>
<dbReference type="InterPro" id="IPR000843">
    <property type="entry name" value="HTH_LacI"/>
</dbReference>
<dbReference type="RefSeq" id="WP_265960892.1">
    <property type="nucleotide sequence ID" value="NZ_JAPEVI010000001.1"/>
</dbReference>
<accession>A0ABT3QWA0</accession>
<keyword evidence="1" id="KW-0805">Transcription regulation</keyword>
<evidence type="ECO:0000256" key="3">
    <source>
        <dbReference type="ARBA" id="ARBA00023163"/>
    </source>
</evidence>
<dbReference type="PROSITE" id="PS00356">
    <property type="entry name" value="HTH_LACI_1"/>
    <property type="match status" value="1"/>
</dbReference>
<dbReference type="Proteomes" id="UP001300261">
    <property type="component" value="Unassembled WGS sequence"/>
</dbReference>
<dbReference type="CDD" id="cd06307">
    <property type="entry name" value="PBP1_sugar_binding"/>
    <property type="match status" value="1"/>
</dbReference>
<dbReference type="SMART" id="SM00354">
    <property type="entry name" value="HTH_LACI"/>
    <property type="match status" value="1"/>
</dbReference>
<proteinExistence type="predicted"/>
<dbReference type="Pfam" id="PF13407">
    <property type="entry name" value="Peripla_BP_4"/>
    <property type="match status" value="1"/>
</dbReference>
<organism evidence="5 6">
    <name type="scientific">Roseibium salinum</name>
    <dbReference type="NCBI Taxonomy" id="1604349"/>
    <lineage>
        <taxon>Bacteria</taxon>
        <taxon>Pseudomonadati</taxon>
        <taxon>Pseudomonadota</taxon>
        <taxon>Alphaproteobacteria</taxon>
        <taxon>Hyphomicrobiales</taxon>
        <taxon>Stappiaceae</taxon>
        <taxon>Roseibium</taxon>
    </lineage>
</organism>
<dbReference type="SUPFAM" id="SSF53822">
    <property type="entry name" value="Periplasmic binding protein-like I"/>
    <property type="match status" value="1"/>
</dbReference>
<dbReference type="Gene3D" id="1.10.260.40">
    <property type="entry name" value="lambda repressor-like DNA-binding domains"/>
    <property type="match status" value="1"/>
</dbReference>
<dbReference type="InterPro" id="IPR010982">
    <property type="entry name" value="Lambda_DNA-bd_dom_sf"/>
</dbReference>
<dbReference type="GO" id="GO:0003677">
    <property type="term" value="F:DNA binding"/>
    <property type="evidence" value="ECO:0007669"/>
    <property type="project" value="UniProtKB-KW"/>
</dbReference>
<keyword evidence="3" id="KW-0804">Transcription</keyword>
<dbReference type="PANTHER" id="PTHR30146:SF152">
    <property type="entry name" value="TRANSCRIPTIONAL REGULATORY PROTEIN"/>
    <property type="match status" value="1"/>
</dbReference>
<dbReference type="Gene3D" id="3.40.50.2300">
    <property type="match status" value="2"/>
</dbReference>
<evidence type="ECO:0000256" key="1">
    <source>
        <dbReference type="ARBA" id="ARBA00023015"/>
    </source>
</evidence>
<sequence length="344" mass="37570">MGRRPTISDVASTAGVSVATVDRVLNGRHPVREETARRVYEAATEIGYHASNVILQRMSGSLPEVRLGFLLHKRDQSFYQAFAAEIERAVAATPGVAARAQVRYVTSQSPKDIVADLESLAETAQAIAMTSIDHHMVTAAVQSLKSCGIPVYSLLSDFAQGVRESYVGTNNVKVGRTTAWLISRTARSPGKVAVFVGGHRWHGHELRETGFRSYFREHAPEFQVVETLVNLDTREVTYEATLELLGRHKDMRGFYVAGGGMEGAIAALRELQRSEDEISVIVNELTPDTQLALQDHLITAVVATPLEQICRAAIDLMVSAIAHGPAETPGQMFLPFDLHVPESV</sequence>
<keyword evidence="6" id="KW-1185">Reference proteome</keyword>
<dbReference type="InterPro" id="IPR025997">
    <property type="entry name" value="SBP_2_dom"/>
</dbReference>
<dbReference type="Pfam" id="PF00356">
    <property type="entry name" value="LacI"/>
    <property type="match status" value="1"/>
</dbReference>
<protein>
    <submittedName>
        <fullName evidence="5">LacI family DNA-binding transcriptional regulator</fullName>
    </submittedName>
</protein>
<evidence type="ECO:0000256" key="2">
    <source>
        <dbReference type="ARBA" id="ARBA00023125"/>
    </source>
</evidence>
<reference evidence="5 6" key="1">
    <citation type="journal article" date="2016" name="Int. J. Syst. Evol. Microbiol.">
        <title>Labrenzia salina sp. nov., isolated from the rhizosphere of the halophyte Arthrocnemum macrostachyum.</title>
        <authorList>
            <person name="Camacho M."/>
            <person name="Redondo-Gomez S."/>
            <person name="Rodriguez-Llorente I."/>
            <person name="Rohde M."/>
            <person name="Sproer C."/>
            <person name="Schumann P."/>
            <person name="Klenk H.P."/>
            <person name="Montero-Calasanz M.D.C."/>
        </authorList>
    </citation>
    <scope>NUCLEOTIDE SEQUENCE [LARGE SCALE GENOMIC DNA]</scope>
    <source>
        <strain evidence="5 6">DSM 29163</strain>
    </source>
</reference>
<dbReference type="PROSITE" id="PS50932">
    <property type="entry name" value="HTH_LACI_2"/>
    <property type="match status" value="1"/>
</dbReference>
<feature type="domain" description="HTH lacI-type" evidence="4">
    <location>
        <begin position="5"/>
        <end position="60"/>
    </location>
</feature>
<dbReference type="SUPFAM" id="SSF47413">
    <property type="entry name" value="lambda repressor-like DNA-binding domains"/>
    <property type="match status" value="1"/>
</dbReference>
<comment type="caution">
    <text evidence="5">The sequence shown here is derived from an EMBL/GenBank/DDBJ whole genome shotgun (WGS) entry which is preliminary data.</text>
</comment>
<keyword evidence="2 5" id="KW-0238">DNA-binding</keyword>
<evidence type="ECO:0000259" key="4">
    <source>
        <dbReference type="PROSITE" id="PS50932"/>
    </source>
</evidence>
<dbReference type="CDD" id="cd01392">
    <property type="entry name" value="HTH_LacI"/>
    <property type="match status" value="1"/>
</dbReference>